<reference evidence="4 5" key="1">
    <citation type="submission" date="2024-05" db="EMBL/GenBank/DDBJ databases">
        <title>Haplotype-resolved chromosome-level genome assembly of Huyou (Citrus changshanensis).</title>
        <authorList>
            <person name="Miao C."/>
            <person name="Chen W."/>
            <person name="Wu Y."/>
            <person name="Wang L."/>
            <person name="Zhao S."/>
            <person name="Grierson D."/>
            <person name="Xu C."/>
            <person name="Chen K."/>
        </authorList>
    </citation>
    <scope>NUCLEOTIDE SEQUENCE [LARGE SCALE GENOMIC DNA]</scope>
    <source>
        <strain evidence="4">01-14</strain>
        <tissue evidence="4">Leaf</tissue>
    </source>
</reference>
<keyword evidence="5" id="KW-1185">Reference proteome</keyword>
<evidence type="ECO:0000259" key="3">
    <source>
        <dbReference type="Pfam" id="PF00501"/>
    </source>
</evidence>
<dbReference type="EMBL" id="JBCGBO010000005">
    <property type="protein sequence ID" value="KAK9201087.1"/>
    <property type="molecule type" value="Genomic_DNA"/>
</dbReference>
<evidence type="ECO:0000313" key="4">
    <source>
        <dbReference type="EMBL" id="KAK9201087.1"/>
    </source>
</evidence>
<feature type="domain" description="AMP-dependent synthetase/ligase" evidence="3">
    <location>
        <begin position="56"/>
        <end position="149"/>
    </location>
</feature>
<feature type="transmembrane region" description="Helical" evidence="2">
    <location>
        <begin position="109"/>
        <end position="130"/>
    </location>
</feature>
<name>A0AAP0MBC2_9ROSI</name>
<proteinExistence type="predicted"/>
<evidence type="ECO:0000313" key="5">
    <source>
        <dbReference type="Proteomes" id="UP001428341"/>
    </source>
</evidence>
<sequence>MISIATKKPELSLNISSAAPPAPSNEKITTHIFKSKLPDIPISNHLPLHAYCFQDRSSDDPCLIVGSNGKTYSYAETHLIFRKTTAGLSNLSIKKGEMIMILLRNCAEFVFSFMGASMIGAVMTTANLFYTSAEILKQFRTSGAKLIIIRS</sequence>
<gene>
    <name evidence="4" type="ORF">WN944_016288</name>
</gene>
<dbReference type="GO" id="GO:0016207">
    <property type="term" value="F:4-coumarate-CoA ligase activity"/>
    <property type="evidence" value="ECO:0007669"/>
    <property type="project" value="TreeGrafter"/>
</dbReference>
<keyword evidence="1" id="KW-0436">Ligase</keyword>
<dbReference type="Proteomes" id="UP001428341">
    <property type="component" value="Unassembled WGS sequence"/>
</dbReference>
<dbReference type="PANTHER" id="PTHR24096">
    <property type="entry name" value="LONG-CHAIN-FATTY-ACID--COA LIGASE"/>
    <property type="match status" value="1"/>
</dbReference>
<dbReference type="PANTHER" id="PTHR24096:SF169">
    <property type="entry name" value="4-COUMARATE--COA LIGASE 3"/>
    <property type="match status" value="1"/>
</dbReference>
<organism evidence="4 5">
    <name type="scientific">Citrus x changshan-huyou</name>
    <dbReference type="NCBI Taxonomy" id="2935761"/>
    <lineage>
        <taxon>Eukaryota</taxon>
        <taxon>Viridiplantae</taxon>
        <taxon>Streptophyta</taxon>
        <taxon>Embryophyta</taxon>
        <taxon>Tracheophyta</taxon>
        <taxon>Spermatophyta</taxon>
        <taxon>Magnoliopsida</taxon>
        <taxon>eudicotyledons</taxon>
        <taxon>Gunneridae</taxon>
        <taxon>Pentapetalae</taxon>
        <taxon>rosids</taxon>
        <taxon>malvids</taxon>
        <taxon>Sapindales</taxon>
        <taxon>Rutaceae</taxon>
        <taxon>Aurantioideae</taxon>
        <taxon>Citrus</taxon>
    </lineage>
</organism>
<evidence type="ECO:0000256" key="2">
    <source>
        <dbReference type="SAM" id="Phobius"/>
    </source>
</evidence>
<keyword evidence="2" id="KW-1133">Transmembrane helix</keyword>
<dbReference type="InterPro" id="IPR000873">
    <property type="entry name" value="AMP-dep_synth/lig_dom"/>
</dbReference>
<keyword evidence="2" id="KW-0472">Membrane</keyword>
<dbReference type="InterPro" id="IPR042099">
    <property type="entry name" value="ANL_N_sf"/>
</dbReference>
<accession>A0AAP0MBC2</accession>
<keyword evidence="2" id="KW-0812">Transmembrane</keyword>
<comment type="caution">
    <text evidence="4">The sequence shown here is derived from an EMBL/GenBank/DDBJ whole genome shotgun (WGS) entry which is preliminary data.</text>
</comment>
<dbReference type="SUPFAM" id="SSF56801">
    <property type="entry name" value="Acetyl-CoA synthetase-like"/>
    <property type="match status" value="1"/>
</dbReference>
<dbReference type="Pfam" id="PF00501">
    <property type="entry name" value="AMP-binding"/>
    <property type="match status" value="1"/>
</dbReference>
<dbReference type="Gene3D" id="3.40.50.12780">
    <property type="entry name" value="N-terminal domain of ligase-like"/>
    <property type="match status" value="1"/>
</dbReference>
<evidence type="ECO:0000256" key="1">
    <source>
        <dbReference type="ARBA" id="ARBA00022598"/>
    </source>
</evidence>
<dbReference type="AlphaFoldDB" id="A0AAP0MBC2"/>
<protein>
    <recommendedName>
        <fullName evidence="3">AMP-dependent synthetase/ligase domain-containing protein</fullName>
    </recommendedName>
</protein>